<proteinExistence type="predicted"/>
<dbReference type="AlphaFoldDB" id="A0AAP0PFN6"/>
<evidence type="ECO:0000313" key="1">
    <source>
        <dbReference type="EMBL" id="KAK9142267.1"/>
    </source>
</evidence>
<accession>A0AAP0PFN6</accession>
<name>A0AAP0PFN6_9MAGN</name>
<sequence length="88" mass="10127">MKEALTIAMSRLQLVKVLKKLDMIRKNDIERILAEMNILITVRNPFVSRFIVEGLVGDFGEEGVDIVQWAKVKTNWSKEGVVKILDER</sequence>
<comment type="caution">
    <text evidence="1">The sequence shown here is derived from an EMBL/GenBank/DDBJ whole genome shotgun (WGS) entry which is preliminary data.</text>
</comment>
<keyword evidence="2" id="KW-1185">Reference proteome</keyword>
<organism evidence="1 2">
    <name type="scientific">Stephania yunnanensis</name>
    <dbReference type="NCBI Taxonomy" id="152371"/>
    <lineage>
        <taxon>Eukaryota</taxon>
        <taxon>Viridiplantae</taxon>
        <taxon>Streptophyta</taxon>
        <taxon>Embryophyta</taxon>
        <taxon>Tracheophyta</taxon>
        <taxon>Spermatophyta</taxon>
        <taxon>Magnoliopsida</taxon>
        <taxon>Ranunculales</taxon>
        <taxon>Menispermaceae</taxon>
        <taxon>Menispermoideae</taxon>
        <taxon>Cissampelideae</taxon>
        <taxon>Stephania</taxon>
    </lineage>
</organism>
<dbReference type="Gene3D" id="3.30.200.20">
    <property type="entry name" value="Phosphorylase Kinase, domain 1"/>
    <property type="match status" value="1"/>
</dbReference>
<dbReference type="Proteomes" id="UP001420932">
    <property type="component" value="Unassembled WGS sequence"/>
</dbReference>
<dbReference type="EMBL" id="JBBNAF010000005">
    <property type="protein sequence ID" value="KAK9142267.1"/>
    <property type="molecule type" value="Genomic_DNA"/>
</dbReference>
<reference evidence="1 2" key="1">
    <citation type="submission" date="2024-01" db="EMBL/GenBank/DDBJ databases">
        <title>Genome assemblies of Stephania.</title>
        <authorList>
            <person name="Yang L."/>
        </authorList>
    </citation>
    <scope>NUCLEOTIDE SEQUENCE [LARGE SCALE GENOMIC DNA]</scope>
    <source>
        <strain evidence="1">YNDBR</strain>
        <tissue evidence="1">Leaf</tissue>
    </source>
</reference>
<protein>
    <submittedName>
        <fullName evidence="1">Uncharacterized protein</fullName>
    </submittedName>
</protein>
<evidence type="ECO:0000313" key="2">
    <source>
        <dbReference type="Proteomes" id="UP001420932"/>
    </source>
</evidence>
<gene>
    <name evidence="1" type="ORF">Syun_011667</name>
</gene>